<sequence>MAQSDPAEVHIGCPECETSINASVPPGPGIDEESHANRLQGSETACRNCGHELELYYY</sequence>
<gene>
    <name evidence="1" type="ORF">SAMN05421752_10719</name>
</gene>
<keyword evidence="2" id="KW-1185">Reference proteome</keyword>
<dbReference type="Proteomes" id="UP000185936">
    <property type="component" value="Unassembled WGS sequence"/>
</dbReference>
<evidence type="ECO:0000313" key="2">
    <source>
        <dbReference type="Proteomes" id="UP000185936"/>
    </source>
</evidence>
<reference evidence="2" key="1">
    <citation type="submission" date="2017-01" db="EMBL/GenBank/DDBJ databases">
        <authorList>
            <person name="Varghese N."/>
            <person name="Submissions S."/>
        </authorList>
    </citation>
    <scope>NUCLEOTIDE SEQUENCE [LARGE SCALE GENOMIC DNA]</scope>
    <source>
        <strain evidence="2">type strain: HArc-</strain>
    </source>
</reference>
<protein>
    <submittedName>
        <fullName evidence="1">Uncharacterized protein</fullName>
    </submittedName>
</protein>
<dbReference type="AlphaFoldDB" id="A0A1N7FIP1"/>
<accession>A0A1N7FIP1</accession>
<dbReference type="RefSeq" id="WP_159440165.1">
    <property type="nucleotide sequence ID" value="NZ_FTNR01000007.1"/>
</dbReference>
<proteinExistence type="predicted"/>
<dbReference type="EMBL" id="FTNR01000007">
    <property type="protein sequence ID" value="SIS00219.1"/>
    <property type="molecule type" value="Genomic_DNA"/>
</dbReference>
<dbReference type="OrthoDB" id="256291at2157"/>
<name>A0A1N7FIP1_9EURY</name>
<organism evidence="1 2">
    <name type="scientific">Natronorubrum thiooxidans</name>
    <dbReference type="NCBI Taxonomy" id="308853"/>
    <lineage>
        <taxon>Archaea</taxon>
        <taxon>Methanobacteriati</taxon>
        <taxon>Methanobacteriota</taxon>
        <taxon>Stenosarchaea group</taxon>
        <taxon>Halobacteria</taxon>
        <taxon>Halobacteriales</taxon>
        <taxon>Natrialbaceae</taxon>
        <taxon>Natronorubrum</taxon>
    </lineage>
</organism>
<evidence type="ECO:0000313" key="1">
    <source>
        <dbReference type="EMBL" id="SIS00219.1"/>
    </source>
</evidence>